<dbReference type="AlphaFoldDB" id="A0A345UDQ1"/>
<evidence type="ECO:0000256" key="10">
    <source>
        <dbReference type="ARBA" id="ARBA00023128"/>
    </source>
</evidence>
<evidence type="ECO:0000256" key="1">
    <source>
        <dbReference type="ARBA" id="ARBA00004304"/>
    </source>
</evidence>
<comment type="similarity">
    <text evidence="2 12">Belongs to the ATPase protein 8 family.</text>
</comment>
<keyword evidence="7 12" id="KW-0375">Hydrogen ion transport</keyword>
<organism evidence="13">
    <name type="scientific">Pseudoniphargus grandis</name>
    <dbReference type="NCBI Taxonomy" id="2211498"/>
    <lineage>
        <taxon>Eukaryota</taxon>
        <taxon>Metazoa</taxon>
        <taxon>Ecdysozoa</taxon>
        <taxon>Arthropoda</taxon>
        <taxon>Crustacea</taxon>
        <taxon>Multicrustacea</taxon>
        <taxon>Malacostraca</taxon>
        <taxon>Eumalacostraca</taxon>
        <taxon>Peracarida</taxon>
        <taxon>Amphipoda</taxon>
        <taxon>Senticaudata</taxon>
        <taxon>Gammarida</taxon>
        <taxon>Crangonyctidira</taxon>
        <taxon>Allocrangonyctoidea</taxon>
        <taxon>Allocrangonyctidae</taxon>
        <taxon>Pseudoniphargus</taxon>
    </lineage>
</organism>
<evidence type="ECO:0000256" key="11">
    <source>
        <dbReference type="ARBA" id="ARBA00023136"/>
    </source>
</evidence>
<geneLocation type="mitochondrion" evidence="13"/>
<keyword evidence="8" id="KW-1133">Transmembrane helix</keyword>
<evidence type="ECO:0000256" key="7">
    <source>
        <dbReference type="ARBA" id="ARBA00022781"/>
    </source>
</evidence>
<evidence type="ECO:0000256" key="4">
    <source>
        <dbReference type="ARBA" id="ARBA00022448"/>
    </source>
</evidence>
<evidence type="ECO:0000256" key="2">
    <source>
        <dbReference type="ARBA" id="ARBA00008892"/>
    </source>
</evidence>
<dbReference type="InterPro" id="IPR001421">
    <property type="entry name" value="ATP8_metazoa"/>
</dbReference>
<evidence type="ECO:0000256" key="12">
    <source>
        <dbReference type="RuleBase" id="RU003661"/>
    </source>
</evidence>
<comment type="subcellular location">
    <subcellularLocation>
        <location evidence="1 12">Mitochondrion membrane</location>
        <topology evidence="1 12">Single-pass membrane protein</topology>
    </subcellularLocation>
</comment>
<dbReference type="GO" id="GO:0015986">
    <property type="term" value="P:proton motive force-driven ATP synthesis"/>
    <property type="evidence" value="ECO:0007669"/>
    <property type="project" value="InterPro"/>
</dbReference>
<sequence>MPQMAPIVWLSLFFLFLSLTYFLMSYLFFFPPAVTANQASSSLPGPKFYWKW</sequence>
<keyword evidence="6 12" id="KW-0812">Transmembrane</keyword>
<keyword evidence="11" id="KW-0472">Membrane</keyword>
<dbReference type="GO" id="GO:0045259">
    <property type="term" value="C:proton-transporting ATP synthase complex"/>
    <property type="evidence" value="ECO:0007669"/>
    <property type="project" value="UniProtKB-KW"/>
</dbReference>
<evidence type="ECO:0000256" key="6">
    <source>
        <dbReference type="ARBA" id="ARBA00022692"/>
    </source>
</evidence>
<keyword evidence="5 12" id="KW-0138">CF(0)</keyword>
<evidence type="ECO:0000256" key="8">
    <source>
        <dbReference type="ARBA" id="ARBA00022989"/>
    </source>
</evidence>
<evidence type="ECO:0000256" key="9">
    <source>
        <dbReference type="ARBA" id="ARBA00023065"/>
    </source>
</evidence>
<protein>
    <recommendedName>
        <fullName evidence="12">ATP synthase complex subunit 8</fullName>
    </recommendedName>
</protein>
<dbReference type="EMBL" id="MH592128">
    <property type="protein sequence ID" value="AXI98587.1"/>
    <property type="molecule type" value="Genomic_DNA"/>
</dbReference>
<reference evidence="13" key="1">
    <citation type="journal article" date="2018" name="Mol. Phylogenet. Evol.">
        <title>Species delimitation and mitogenome phylogenetics in the subterranean genus Pseudoniphargus (Crustacea: Amphipoda).</title>
        <authorList>
            <person name="Stokkan M."/>
            <person name="Jurado-Rivera J.A."/>
            <person name="Oromi P."/>
            <person name="Juan C."/>
            <person name="Jaume D."/>
            <person name="Pons J."/>
        </authorList>
    </citation>
    <scope>NUCLEOTIDE SEQUENCE</scope>
</reference>
<dbReference type="Pfam" id="PF00895">
    <property type="entry name" value="ATP-synt_8"/>
    <property type="match status" value="1"/>
</dbReference>
<keyword evidence="10 12" id="KW-0496">Mitochondrion</keyword>
<proteinExistence type="inferred from homology"/>
<dbReference type="GO" id="GO:0031966">
    <property type="term" value="C:mitochondrial membrane"/>
    <property type="evidence" value="ECO:0007669"/>
    <property type="project" value="UniProtKB-SubCell"/>
</dbReference>
<evidence type="ECO:0000256" key="5">
    <source>
        <dbReference type="ARBA" id="ARBA00022547"/>
    </source>
</evidence>
<evidence type="ECO:0000256" key="3">
    <source>
        <dbReference type="ARBA" id="ARBA00011291"/>
    </source>
</evidence>
<evidence type="ECO:0000313" key="13">
    <source>
        <dbReference type="EMBL" id="AXI98587.1"/>
    </source>
</evidence>
<comment type="subunit">
    <text evidence="3">F-type ATPases have 2 components, CF(1) - the catalytic core - and CF(0) - the membrane proton channel.</text>
</comment>
<name>A0A345UDQ1_9CRUS</name>
<keyword evidence="4 12" id="KW-0813">Transport</keyword>
<keyword evidence="9 12" id="KW-0406">Ion transport</keyword>
<gene>
    <name evidence="13" type="primary">atp8</name>
</gene>
<dbReference type="GO" id="GO:0015078">
    <property type="term" value="F:proton transmembrane transporter activity"/>
    <property type="evidence" value="ECO:0007669"/>
    <property type="project" value="InterPro"/>
</dbReference>
<accession>A0A345UDQ1</accession>